<evidence type="ECO:0000259" key="8">
    <source>
        <dbReference type="Pfam" id="PF25967"/>
    </source>
</evidence>
<accession>A0A0B8QSU7</accession>
<dbReference type="SUPFAM" id="SSF111369">
    <property type="entry name" value="HlyD-like secretion proteins"/>
    <property type="match status" value="1"/>
</dbReference>
<dbReference type="InterPro" id="IPR058625">
    <property type="entry name" value="MdtA-like_BSH"/>
</dbReference>
<dbReference type="Pfam" id="PF25954">
    <property type="entry name" value="Beta-barrel_RND_2"/>
    <property type="match status" value="1"/>
</dbReference>
<dbReference type="Pfam" id="PF25967">
    <property type="entry name" value="RND-MFP_C"/>
    <property type="match status" value="1"/>
</dbReference>
<reference evidence="9 10" key="1">
    <citation type="submission" date="2015-01" db="EMBL/GenBank/DDBJ databases">
        <title>Vibrio sp. C94 JCM 19241 whole genome shotgun sequence.</title>
        <authorList>
            <person name="Sawabe T."/>
            <person name="Meirelles P."/>
            <person name="Feng G."/>
            <person name="Sayaka M."/>
            <person name="Hattori M."/>
            <person name="Ohkuma M."/>
        </authorList>
    </citation>
    <scope>NUCLEOTIDE SEQUENCE [LARGE SCALE GENOMIC DNA]</scope>
    <source>
        <strain evidence="10">JCM 19241</strain>
    </source>
</reference>
<evidence type="ECO:0000256" key="2">
    <source>
        <dbReference type="ARBA" id="ARBA00009477"/>
    </source>
</evidence>
<feature type="domain" description="CusB-like beta-barrel" evidence="7">
    <location>
        <begin position="199"/>
        <end position="270"/>
    </location>
</feature>
<evidence type="ECO:0000256" key="4">
    <source>
        <dbReference type="SAM" id="Coils"/>
    </source>
</evidence>
<dbReference type="Gene3D" id="2.40.30.170">
    <property type="match status" value="1"/>
</dbReference>
<gene>
    <name evidence="9" type="ORF">JCM19241_4798</name>
</gene>
<comment type="caution">
    <text evidence="9">The sequence shown here is derived from an EMBL/GenBank/DDBJ whole genome shotgun (WGS) entry which is preliminary data.</text>
</comment>
<dbReference type="GO" id="GO:0015562">
    <property type="term" value="F:efflux transmembrane transporter activity"/>
    <property type="evidence" value="ECO:0007669"/>
    <property type="project" value="TreeGrafter"/>
</dbReference>
<comment type="subcellular location">
    <subcellularLocation>
        <location evidence="1">Cell envelope</location>
    </subcellularLocation>
</comment>
<dbReference type="InterPro" id="IPR058792">
    <property type="entry name" value="Beta-barrel_RND_2"/>
</dbReference>
<feature type="domain" description="Multidrug resistance protein MdtA-like barrel-sandwich hybrid" evidence="6">
    <location>
        <begin position="67"/>
        <end position="187"/>
    </location>
</feature>
<dbReference type="InterPro" id="IPR006143">
    <property type="entry name" value="RND_pump_MFP"/>
</dbReference>
<dbReference type="GO" id="GO:1990281">
    <property type="term" value="C:efflux pump complex"/>
    <property type="evidence" value="ECO:0007669"/>
    <property type="project" value="TreeGrafter"/>
</dbReference>
<organism evidence="9 10">
    <name type="scientific">Vibrio ishigakensis</name>
    <dbReference type="NCBI Taxonomy" id="1481914"/>
    <lineage>
        <taxon>Bacteria</taxon>
        <taxon>Pseudomonadati</taxon>
        <taxon>Pseudomonadota</taxon>
        <taxon>Gammaproteobacteria</taxon>
        <taxon>Vibrionales</taxon>
        <taxon>Vibrionaceae</taxon>
        <taxon>Vibrio</taxon>
    </lineage>
</organism>
<keyword evidence="5" id="KW-0732">Signal</keyword>
<feature type="chain" id="PRO_5002141190" evidence="5">
    <location>
        <begin position="32"/>
        <end position="358"/>
    </location>
</feature>
<reference evidence="9 10" key="2">
    <citation type="submission" date="2015-01" db="EMBL/GenBank/DDBJ databases">
        <authorList>
            <consortium name="NBRP consortium"/>
            <person name="Sawabe T."/>
            <person name="Meirelles P."/>
            <person name="Feng G."/>
            <person name="Sayaka M."/>
            <person name="Hattori M."/>
            <person name="Ohkuma M."/>
        </authorList>
    </citation>
    <scope>NUCLEOTIDE SEQUENCE [LARGE SCALE GENOMIC DNA]</scope>
    <source>
        <strain evidence="10">JCM 19241</strain>
    </source>
</reference>
<evidence type="ECO:0000256" key="1">
    <source>
        <dbReference type="ARBA" id="ARBA00004196"/>
    </source>
</evidence>
<keyword evidence="3" id="KW-0813">Transport</keyword>
<dbReference type="Proteomes" id="UP000031666">
    <property type="component" value="Unassembled WGS sequence"/>
</dbReference>
<dbReference type="STRING" id="1481914.JCM19241_4798"/>
<dbReference type="Pfam" id="PF25917">
    <property type="entry name" value="BSH_RND"/>
    <property type="match status" value="1"/>
</dbReference>
<feature type="coiled-coil region" evidence="4">
    <location>
        <begin position="106"/>
        <end position="157"/>
    </location>
</feature>
<evidence type="ECO:0000313" key="10">
    <source>
        <dbReference type="Proteomes" id="UP000031666"/>
    </source>
</evidence>
<sequence>MIKTTLTRNKFSVVMAAALASVLSFSSPSLARPQSSANTAVTIQEVNTHEISQSLSLVGKLKAKQAVIISPEVSGTIERIAVQANQDVKTGQLLIQLSDDKAKAAVAEAQAYLNDEKRKLNEFERLRASAAVTLTEIEGQKASVQIAQARLSAAKAELSDRYLRAPFDGRIGFIDFSLGKLVNSGTELVSLDNLKVMELDLQVPERYLPMISTGMKVSVLTNAWGERVFEGEVVGIDSRVNPDTLNLRVRIDIKNTSGELKPGMLVQGTMQFPPIKAPIIPVQSLQYLGTKRFVYVLGEENRVEQREVFLGTRVGNEVVIEKGLEIGETIVVQGVVNMRDGIQVKVVGEQESGSGVEQ</sequence>
<dbReference type="InterPro" id="IPR058627">
    <property type="entry name" value="MdtA-like_C"/>
</dbReference>
<dbReference type="AlphaFoldDB" id="A0A0B8QSU7"/>
<dbReference type="Gene3D" id="1.10.287.470">
    <property type="entry name" value="Helix hairpin bin"/>
    <property type="match status" value="1"/>
</dbReference>
<dbReference type="Gene3D" id="2.40.50.100">
    <property type="match status" value="1"/>
</dbReference>
<keyword evidence="4" id="KW-0175">Coiled coil</keyword>
<evidence type="ECO:0000313" key="9">
    <source>
        <dbReference type="EMBL" id="GAM78093.1"/>
    </source>
</evidence>
<dbReference type="Gene3D" id="2.40.420.20">
    <property type="match status" value="1"/>
</dbReference>
<name>A0A0B8QSU7_9VIBR</name>
<comment type="similarity">
    <text evidence="2">Belongs to the membrane fusion protein (MFP) (TC 8.A.1) family.</text>
</comment>
<proteinExistence type="inferred from homology"/>
<evidence type="ECO:0000256" key="5">
    <source>
        <dbReference type="SAM" id="SignalP"/>
    </source>
</evidence>
<feature type="signal peptide" evidence="5">
    <location>
        <begin position="1"/>
        <end position="31"/>
    </location>
</feature>
<dbReference type="NCBIfam" id="TIGR01730">
    <property type="entry name" value="RND_mfp"/>
    <property type="match status" value="1"/>
</dbReference>
<dbReference type="PANTHER" id="PTHR30469:SF13">
    <property type="entry name" value="HAE1 FAMILY EFFLUX PUMP MFP COMPONENT"/>
    <property type="match status" value="1"/>
</dbReference>
<dbReference type="PANTHER" id="PTHR30469">
    <property type="entry name" value="MULTIDRUG RESISTANCE PROTEIN MDTA"/>
    <property type="match status" value="1"/>
</dbReference>
<dbReference type="FunFam" id="2.40.30.170:FF:000010">
    <property type="entry name" value="Efflux RND transporter periplasmic adaptor subunit"/>
    <property type="match status" value="1"/>
</dbReference>
<feature type="domain" description="Multidrug resistance protein MdtA-like C-terminal permuted SH3" evidence="8">
    <location>
        <begin position="279"/>
        <end position="335"/>
    </location>
</feature>
<dbReference type="EMBL" id="BBSC01000012">
    <property type="protein sequence ID" value="GAM78093.1"/>
    <property type="molecule type" value="Genomic_DNA"/>
</dbReference>
<protein>
    <submittedName>
        <fullName evidence="9">Membrane fusion protein</fullName>
    </submittedName>
</protein>
<evidence type="ECO:0000256" key="3">
    <source>
        <dbReference type="ARBA" id="ARBA00022448"/>
    </source>
</evidence>
<evidence type="ECO:0000259" key="7">
    <source>
        <dbReference type="Pfam" id="PF25954"/>
    </source>
</evidence>
<evidence type="ECO:0000259" key="6">
    <source>
        <dbReference type="Pfam" id="PF25917"/>
    </source>
</evidence>